<protein>
    <submittedName>
        <fullName evidence="2">Uncharacterized protein</fullName>
    </submittedName>
</protein>
<feature type="region of interest" description="Disordered" evidence="1">
    <location>
        <begin position="1"/>
        <end position="32"/>
    </location>
</feature>
<feature type="compositionally biased region" description="Basic and acidic residues" evidence="1">
    <location>
        <begin position="8"/>
        <end position="18"/>
    </location>
</feature>
<proteinExistence type="predicted"/>
<organism evidence="2">
    <name type="scientific">Pandoravirus macleodensis</name>
    <dbReference type="NCBI Taxonomy" id="2107707"/>
    <lineage>
        <taxon>Viruses</taxon>
        <taxon>Pandoravirus</taxon>
    </lineage>
</organism>
<accession>A0A2U7UH99</accession>
<dbReference type="EMBL" id="MG011691">
    <property type="protein sequence ID" value="AVK77361.1"/>
    <property type="molecule type" value="Genomic_DNA"/>
</dbReference>
<dbReference type="Proteomes" id="UP000249758">
    <property type="component" value="Segment"/>
</dbReference>
<dbReference type="KEGG" id="vg:36841816"/>
<dbReference type="GeneID" id="36841816"/>
<sequence length="202" mass="22228">MQGKHGRREQPHEQERADARRRHTKGPDGAPWIGVRDNADEWKRIRPAYDYRYLTEAFCLANQDDHFGVDDPVGRFVTTRCRGVDGGLKRTGDLIKAFESLCTNRYLPYKSESDCMMTALDASYVTKPDDGYDRLVPLIPTNAADMAAIGCGVSLNNAKDFLEHGGFSKVNGPSEVFVAATGAGFTVDEASCLAMRSTTSSP</sequence>
<evidence type="ECO:0000256" key="1">
    <source>
        <dbReference type="SAM" id="MobiDB-lite"/>
    </source>
</evidence>
<dbReference type="RefSeq" id="YP_009481357.1">
    <property type="nucleotide sequence ID" value="NC_037665.1"/>
</dbReference>
<reference evidence="2" key="1">
    <citation type="journal article" date="2018" name="Nat. Commun.">
        <title>Diversity and evolution of the emerging Pandoraviridae family.</title>
        <authorList>
            <person name="Legendre M."/>
            <person name="Fabre E."/>
            <person name="Poirot O."/>
            <person name="Jeudy S."/>
            <person name="Lartigue A."/>
            <person name="Alempic J.M."/>
            <person name="Beucher L."/>
            <person name="Philippe N."/>
            <person name="Bertaux L."/>
            <person name="Christo-Foroux E."/>
            <person name="Labadie K."/>
            <person name="Coute Y."/>
            <person name="Abergel C."/>
            <person name="Claverie J.M."/>
        </authorList>
    </citation>
    <scope>NUCLEOTIDE SEQUENCE [LARGE SCALE GENOMIC DNA]</scope>
    <source>
        <strain evidence="2">Macleodensis</strain>
    </source>
</reference>
<evidence type="ECO:0000313" key="2">
    <source>
        <dbReference type="EMBL" id="AVK77361.1"/>
    </source>
</evidence>
<gene>
    <name evidence="2" type="ORF">pmac_cds_673</name>
</gene>
<name>A0A2U7UH99_9VIRU</name>